<gene>
    <name evidence="2" type="ORF">KSF_067960</name>
</gene>
<dbReference type="Gene3D" id="1.10.287.70">
    <property type="match status" value="1"/>
</dbReference>
<proteinExistence type="predicted"/>
<feature type="transmembrane region" description="Helical" evidence="1">
    <location>
        <begin position="66"/>
        <end position="84"/>
    </location>
</feature>
<dbReference type="AlphaFoldDB" id="A0A8J3IQH2"/>
<comment type="caution">
    <text evidence="2">The sequence shown here is derived from an EMBL/GenBank/DDBJ whole genome shotgun (WGS) entry which is preliminary data.</text>
</comment>
<name>A0A8J3IQH2_9CHLR</name>
<keyword evidence="1" id="KW-0472">Membrane</keyword>
<protein>
    <recommendedName>
        <fullName evidence="4">Cytochrome c oxidase polypeptide IV</fullName>
    </recommendedName>
</protein>
<sequence>MDSSLHSANLTTDELNKLTATDHVETEGAEEEHHIHLPNPSLWPFILSAAVLLTLAGLLALPDLPVLSIIGAPFVIVGILGWALEDPMAPQEVEFITIPVHSQSKFLPGQEVVDQNGAWVGEVRARFGNYMLVDRGGLIVKPYYVPYSAANEPNESGVIQLTASIDELVARGLDQVPDDLYGVTPEPGLVRVSGVPQFAKGPLSPAETGHYNYGPNYPGINTDASGSYDRQYVVPSPSKYVGERRKMFTTNRPIPARAISPD</sequence>
<evidence type="ECO:0000313" key="3">
    <source>
        <dbReference type="Proteomes" id="UP000597444"/>
    </source>
</evidence>
<evidence type="ECO:0000313" key="2">
    <source>
        <dbReference type="EMBL" id="GHO96748.1"/>
    </source>
</evidence>
<dbReference type="EMBL" id="BNJK01000001">
    <property type="protein sequence ID" value="GHO96748.1"/>
    <property type="molecule type" value="Genomic_DNA"/>
</dbReference>
<dbReference type="RefSeq" id="WP_220207348.1">
    <property type="nucleotide sequence ID" value="NZ_BNJK01000001.1"/>
</dbReference>
<evidence type="ECO:0008006" key="4">
    <source>
        <dbReference type="Google" id="ProtNLM"/>
    </source>
</evidence>
<accession>A0A8J3IQH2</accession>
<keyword evidence="1" id="KW-0812">Transmembrane</keyword>
<organism evidence="2 3">
    <name type="scientific">Reticulibacter mediterranei</name>
    <dbReference type="NCBI Taxonomy" id="2778369"/>
    <lineage>
        <taxon>Bacteria</taxon>
        <taxon>Bacillati</taxon>
        <taxon>Chloroflexota</taxon>
        <taxon>Ktedonobacteria</taxon>
        <taxon>Ktedonobacterales</taxon>
        <taxon>Reticulibacteraceae</taxon>
        <taxon>Reticulibacter</taxon>
    </lineage>
</organism>
<reference evidence="2" key="1">
    <citation type="submission" date="2020-10" db="EMBL/GenBank/DDBJ databases">
        <title>Taxonomic study of unclassified bacteria belonging to the class Ktedonobacteria.</title>
        <authorList>
            <person name="Yabe S."/>
            <person name="Wang C.M."/>
            <person name="Zheng Y."/>
            <person name="Sakai Y."/>
            <person name="Cavaletti L."/>
            <person name="Monciardini P."/>
            <person name="Donadio S."/>
        </authorList>
    </citation>
    <scope>NUCLEOTIDE SEQUENCE</scope>
    <source>
        <strain evidence="2">ID150040</strain>
    </source>
</reference>
<evidence type="ECO:0000256" key="1">
    <source>
        <dbReference type="SAM" id="Phobius"/>
    </source>
</evidence>
<dbReference type="Proteomes" id="UP000597444">
    <property type="component" value="Unassembled WGS sequence"/>
</dbReference>
<keyword evidence="1" id="KW-1133">Transmembrane helix</keyword>
<keyword evidence="3" id="KW-1185">Reference proteome</keyword>
<feature type="transmembrane region" description="Helical" evidence="1">
    <location>
        <begin position="42"/>
        <end position="61"/>
    </location>
</feature>